<organism evidence="10 11">
    <name type="scientific">Crassostrea virginica</name>
    <name type="common">Eastern oyster</name>
    <dbReference type="NCBI Taxonomy" id="6565"/>
    <lineage>
        <taxon>Eukaryota</taxon>
        <taxon>Metazoa</taxon>
        <taxon>Spiralia</taxon>
        <taxon>Lophotrochozoa</taxon>
        <taxon>Mollusca</taxon>
        <taxon>Bivalvia</taxon>
        <taxon>Autobranchia</taxon>
        <taxon>Pteriomorphia</taxon>
        <taxon>Ostreida</taxon>
        <taxon>Ostreoidea</taxon>
        <taxon>Ostreidae</taxon>
        <taxon>Crassostrea</taxon>
    </lineage>
</organism>
<dbReference type="InterPro" id="IPR013087">
    <property type="entry name" value="Znf_C2H2_type"/>
</dbReference>
<dbReference type="Gene3D" id="3.30.160.60">
    <property type="entry name" value="Classic Zinc Finger"/>
    <property type="match status" value="1"/>
</dbReference>
<feature type="compositionally biased region" description="Basic residues" evidence="8">
    <location>
        <begin position="635"/>
        <end position="655"/>
    </location>
</feature>
<gene>
    <name evidence="11" type="primary">LOC111136157</name>
</gene>
<keyword evidence="3" id="KW-0677">Repeat</keyword>
<sequence length="847" mass="97178">MEGENDSRHISETIQSGDEEFIIEINSDYSDEDNDTELDSPVLGPASDQYDEIDSLEQRSEQTSCSSEHFTPPHLFKGTKIHSPLKIGRDEEGKVNYIGLAQESSSSQLEVDLPPGLENIKIVNVCTLADEPQEDLEGLDADPLVHRSTEEDEAPQGMIPSTFPNMIPYIEPNMIIVDEQPSNSSLMVKLVCKFCEKLFPTHEALYKHARKHVKREENEHSINKHFHQSTIKSVTYSNSIRTTTHKVNKVKKLSTAKKMKGEKRKTGGNVDEENKCEKCGKIYMKDYQYRMHISMCKGKTTQMATCFECNKMIPAHEEYEHALKYHDVVCRICGVNQMQESKLKNHMKFMHNISNYGKDTENIFPQIQVIEQDYYKTCAQCGQVCASFDEYRLHRKGHARKDLKLMPENIEEKVEKTKGKSPVNKKKKDSECESVKCEKCDKTFPSSYHLSSHRKRCSGQAVKMILCDVCEQLFPKDEIKNHVKTHECLCSACGKVCMGERHLMRHRPYCKAKQKMASSKEKQKDDFKGKSQGVKIHSKKKIRAIIRLKNLKRKLTDEQEQLLKESRETRKEVEDRVTEPSFSQASSSQNGCSWKTKDLVKDFVDKKSVMKMECDDIEQNSCDLQPDESIGYIGKPKRGKPCSRKKGGKKRKKKGRQMDIFAVSQVMDSICNEKDTNQILKTEIRHTEESEGESRGEGVTFDPFTGSETVAKKTLLEKADAVTDLQLNIETLHRETFPEYSEETEVSNEKFILKKREKLDSKRVAMSHVSDWLLQKSDSNNKNLQTLICRHCGKQLSSMDEGLNHMIKSHPTNKTTKEIRREINNLKRNKPTPFLNDCFIDSSNASY</sequence>
<keyword evidence="2" id="KW-0479">Metal-binding</keyword>
<feature type="compositionally biased region" description="Basic and acidic residues" evidence="8">
    <location>
        <begin position="1"/>
        <end position="11"/>
    </location>
</feature>
<dbReference type="SMART" id="SM00355">
    <property type="entry name" value="ZnF_C2H2"/>
    <property type="match status" value="7"/>
</dbReference>
<feature type="compositionally biased region" description="Acidic residues" evidence="8">
    <location>
        <begin position="29"/>
        <end position="38"/>
    </location>
</feature>
<proteinExistence type="predicted"/>
<dbReference type="GO" id="GO:0008270">
    <property type="term" value="F:zinc ion binding"/>
    <property type="evidence" value="ECO:0007669"/>
    <property type="project" value="UniProtKB-KW"/>
</dbReference>
<feature type="domain" description="C2H2-type" evidence="9">
    <location>
        <begin position="435"/>
        <end position="462"/>
    </location>
</feature>
<keyword evidence="5" id="KW-0862">Zinc</keyword>
<keyword evidence="6" id="KW-0539">Nucleus</keyword>
<dbReference type="Proteomes" id="UP000694844">
    <property type="component" value="Chromosome 5"/>
</dbReference>
<evidence type="ECO:0000256" key="5">
    <source>
        <dbReference type="ARBA" id="ARBA00022833"/>
    </source>
</evidence>
<dbReference type="Pfam" id="PF00096">
    <property type="entry name" value="zf-C2H2"/>
    <property type="match status" value="1"/>
</dbReference>
<accession>A0A8B8ERD6</accession>
<evidence type="ECO:0000256" key="2">
    <source>
        <dbReference type="ARBA" id="ARBA00022723"/>
    </source>
</evidence>
<feature type="region of interest" description="Disordered" evidence="8">
    <location>
        <begin position="1"/>
        <end position="77"/>
    </location>
</feature>
<evidence type="ECO:0000256" key="7">
    <source>
        <dbReference type="PROSITE-ProRule" id="PRU00042"/>
    </source>
</evidence>
<reference evidence="11" key="1">
    <citation type="submission" date="2025-08" db="UniProtKB">
        <authorList>
            <consortium name="RefSeq"/>
        </authorList>
    </citation>
    <scope>IDENTIFICATION</scope>
    <source>
        <tissue evidence="11">Whole sample</tissue>
    </source>
</reference>
<evidence type="ECO:0000256" key="1">
    <source>
        <dbReference type="ARBA" id="ARBA00004123"/>
    </source>
</evidence>
<evidence type="ECO:0000256" key="3">
    <source>
        <dbReference type="ARBA" id="ARBA00022737"/>
    </source>
</evidence>
<dbReference type="PANTHER" id="PTHR24406">
    <property type="entry name" value="TRANSCRIPTIONAL REPRESSOR CTCFL-RELATED"/>
    <property type="match status" value="1"/>
</dbReference>
<dbReference type="PROSITE" id="PS50157">
    <property type="entry name" value="ZINC_FINGER_C2H2_2"/>
    <property type="match status" value="2"/>
</dbReference>
<dbReference type="PROSITE" id="PS00028">
    <property type="entry name" value="ZINC_FINGER_C2H2_1"/>
    <property type="match status" value="3"/>
</dbReference>
<evidence type="ECO:0000313" key="10">
    <source>
        <dbReference type="Proteomes" id="UP000694844"/>
    </source>
</evidence>
<dbReference type="KEGG" id="cvn:111136157"/>
<comment type="subcellular location">
    <subcellularLocation>
        <location evidence="1">Nucleus</location>
    </subcellularLocation>
</comment>
<name>A0A8B8ERD6_CRAVI</name>
<keyword evidence="4 7" id="KW-0863">Zinc-finger</keyword>
<dbReference type="RefSeq" id="XP_022342514.1">
    <property type="nucleotide sequence ID" value="XM_022486806.1"/>
</dbReference>
<keyword evidence="10" id="KW-1185">Reference proteome</keyword>
<feature type="region of interest" description="Disordered" evidence="8">
    <location>
        <begin position="625"/>
        <end position="657"/>
    </location>
</feature>
<feature type="region of interest" description="Disordered" evidence="8">
    <location>
        <begin position="559"/>
        <end position="592"/>
    </location>
</feature>
<dbReference type="GO" id="GO:0005634">
    <property type="term" value="C:nucleus"/>
    <property type="evidence" value="ECO:0007669"/>
    <property type="project" value="UniProtKB-SubCell"/>
</dbReference>
<feature type="compositionally biased region" description="Polar residues" evidence="8">
    <location>
        <begin position="580"/>
        <end position="592"/>
    </location>
</feature>
<dbReference type="AlphaFoldDB" id="A0A8B8ERD6"/>
<feature type="compositionally biased region" description="Basic and acidic residues" evidence="8">
    <location>
        <begin position="559"/>
        <end position="578"/>
    </location>
</feature>
<dbReference type="OrthoDB" id="6155516at2759"/>
<protein>
    <submittedName>
        <fullName evidence="11">Uncharacterized protein LOC111136157</fullName>
    </submittedName>
</protein>
<evidence type="ECO:0000256" key="4">
    <source>
        <dbReference type="ARBA" id="ARBA00022771"/>
    </source>
</evidence>
<evidence type="ECO:0000256" key="6">
    <source>
        <dbReference type="ARBA" id="ARBA00023242"/>
    </source>
</evidence>
<dbReference type="GeneID" id="111136157"/>
<evidence type="ECO:0000259" key="9">
    <source>
        <dbReference type="PROSITE" id="PS50157"/>
    </source>
</evidence>
<dbReference type="InterPro" id="IPR050888">
    <property type="entry name" value="ZnF_C2H2-type_TF"/>
</dbReference>
<feature type="domain" description="C2H2-type" evidence="9">
    <location>
        <begin position="190"/>
        <end position="217"/>
    </location>
</feature>
<evidence type="ECO:0000313" key="11">
    <source>
        <dbReference type="RefSeq" id="XP_022342514.1"/>
    </source>
</evidence>
<evidence type="ECO:0000256" key="8">
    <source>
        <dbReference type="SAM" id="MobiDB-lite"/>
    </source>
</evidence>